<gene>
    <name evidence="2" type="ORF">SAMN05216403_12714</name>
</gene>
<sequence>MGSGIEDNATMNFNPVYRSQLHYHFEMPRIGALLSLSREHHTSLVVARNARRAANTGDPAVLSAAIKDIERHWATLLVRHFEVEERLLETVGSAFDAEVAARIRAEHEELRRLASNTCELIPIDRLRRFGELLGSHVRYEERTAFPQLQSHSCIINADV</sequence>
<organism evidence="2 3">
    <name type="scientific">Nitrosospira multiformis (strain ATCC 25196 / NCIMB 11849 / C 71)</name>
    <dbReference type="NCBI Taxonomy" id="323848"/>
    <lineage>
        <taxon>Bacteria</taxon>
        <taxon>Pseudomonadati</taxon>
        <taxon>Pseudomonadota</taxon>
        <taxon>Betaproteobacteria</taxon>
        <taxon>Nitrosomonadales</taxon>
        <taxon>Nitrosomonadaceae</taxon>
        <taxon>Nitrosospira</taxon>
    </lineage>
</organism>
<proteinExistence type="predicted"/>
<protein>
    <submittedName>
        <fullName evidence="2">Hemerythrin HHE cation binding domain-containing protein</fullName>
    </submittedName>
</protein>
<accession>A0A1H5X7R0</accession>
<dbReference type="AlphaFoldDB" id="A0A1H5X7R0"/>
<evidence type="ECO:0000259" key="1">
    <source>
        <dbReference type="Pfam" id="PF01814"/>
    </source>
</evidence>
<dbReference type="EMBL" id="FNVK01000027">
    <property type="protein sequence ID" value="SEG07316.1"/>
    <property type="molecule type" value="Genomic_DNA"/>
</dbReference>
<dbReference type="Pfam" id="PF01814">
    <property type="entry name" value="Hemerythrin"/>
    <property type="match status" value="1"/>
</dbReference>
<dbReference type="InterPro" id="IPR012312">
    <property type="entry name" value="Hemerythrin-like"/>
</dbReference>
<name>A0A1H5X7R0_NITMU</name>
<reference evidence="2 3" key="1">
    <citation type="submission" date="2016-10" db="EMBL/GenBank/DDBJ databases">
        <authorList>
            <person name="de Groot N.N."/>
        </authorList>
    </citation>
    <scope>NUCLEOTIDE SEQUENCE [LARGE SCALE GENOMIC DNA]</scope>
    <source>
        <strain evidence="2 3">Nl13</strain>
    </source>
</reference>
<evidence type="ECO:0000313" key="2">
    <source>
        <dbReference type="EMBL" id="SEG07316.1"/>
    </source>
</evidence>
<feature type="domain" description="Hemerythrin-like" evidence="1">
    <location>
        <begin position="38"/>
        <end position="148"/>
    </location>
</feature>
<dbReference type="Proteomes" id="UP000236751">
    <property type="component" value="Unassembled WGS sequence"/>
</dbReference>
<dbReference type="Gene3D" id="1.20.120.520">
    <property type="entry name" value="nmb1532 protein domain like"/>
    <property type="match status" value="1"/>
</dbReference>
<evidence type="ECO:0000313" key="3">
    <source>
        <dbReference type="Proteomes" id="UP000236751"/>
    </source>
</evidence>